<dbReference type="EMBL" id="LBXD01000012">
    <property type="protein sequence ID" value="KKR23595.1"/>
    <property type="molecule type" value="Genomic_DNA"/>
</dbReference>
<dbReference type="InterPro" id="IPR023591">
    <property type="entry name" value="Ribosomal_uS2_flav_dom_sf"/>
</dbReference>
<evidence type="ECO:0000313" key="7">
    <source>
        <dbReference type="Proteomes" id="UP000034764"/>
    </source>
</evidence>
<reference evidence="6 7" key="1">
    <citation type="journal article" date="2015" name="Nature">
        <title>rRNA introns, odd ribosomes, and small enigmatic genomes across a large radiation of phyla.</title>
        <authorList>
            <person name="Brown C.T."/>
            <person name="Hug L.A."/>
            <person name="Thomas B.C."/>
            <person name="Sharon I."/>
            <person name="Castelle C.J."/>
            <person name="Singh A."/>
            <person name="Wilkins M.J."/>
            <person name="Williams K.H."/>
            <person name="Banfield J.F."/>
        </authorList>
    </citation>
    <scope>NUCLEOTIDE SEQUENCE [LARGE SCALE GENOMIC DNA]</scope>
</reference>
<dbReference type="SUPFAM" id="SSF52313">
    <property type="entry name" value="Ribosomal protein S2"/>
    <property type="match status" value="1"/>
</dbReference>
<sequence length="194" mass="22126">MSDNNAQLLPYEEMLKAGMHFGRKKTVFNPNMERYVYSVRDGICIIDLLKTQTQLKFTVEYLKKVINEGGIILFVAVTKQSVESVKDLADSLGMPYVLDRGGTLTNFKIINLRVKRLEEMEKLVTTEAFEKYTKKERLLFMRELDKMKKKFDGLKKLTKMPEVVFVSSLKESALPVAEGKKMGLNVVGISNTDS</sequence>
<dbReference type="HAMAP" id="MF_00291_B">
    <property type="entry name" value="Ribosomal_uS2_B"/>
    <property type="match status" value="1"/>
</dbReference>
<evidence type="ECO:0000256" key="4">
    <source>
        <dbReference type="ARBA" id="ARBA00035256"/>
    </source>
</evidence>
<organism evidence="6 7">
    <name type="scientific">Candidatus Yanofskybacteria bacterium GW2011_GWD2_39_48</name>
    <dbReference type="NCBI Taxonomy" id="1619031"/>
    <lineage>
        <taxon>Bacteria</taxon>
        <taxon>Candidatus Yanofskyibacteriota</taxon>
    </lineage>
</organism>
<dbReference type="PANTHER" id="PTHR12534:SF0">
    <property type="entry name" value="SMALL RIBOSOMAL SUBUNIT PROTEIN US2M"/>
    <property type="match status" value="1"/>
</dbReference>
<dbReference type="Proteomes" id="UP000034764">
    <property type="component" value="Unassembled WGS sequence"/>
</dbReference>
<dbReference type="GO" id="GO:0003735">
    <property type="term" value="F:structural constituent of ribosome"/>
    <property type="evidence" value="ECO:0007669"/>
    <property type="project" value="InterPro"/>
</dbReference>
<dbReference type="GO" id="GO:0022627">
    <property type="term" value="C:cytosolic small ribosomal subunit"/>
    <property type="evidence" value="ECO:0007669"/>
    <property type="project" value="TreeGrafter"/>
</dbReference>
<keyword evidence="2 6" id="KW-0689">Ribosomal protein</keyword>
<dbReference type="PANTHER" id="PTHR12534">
    <property type="entry name" value="30S RIBOSOMAL PROTEIN S2 PROKARYOTIC AND ORGANELLAR"/>
    <property type="match status" value="1"/>
</dbReference>
<dbReference type="InterPro" id="IPR001865">
    <property type="entry name" value="Ribosomal_uS2"/>
</dbReference>
<comment type="similarity">
    <text evidence="1">Belongs to the universal ribosomal protein uS2 family.</text>
</comment>
<protein>
    <recommendedName>
        <fullName evidence="4">Small ribosomal subunit protein uS2</fullName>
    </recommendedName>
    <alternativeName>
        <fullName evidence="5">30S ribosomal protein S2</fullName>
    </alternativeName>
</protein>
<name>A0A0G0RMA9_9BACT</name>
<gene>
    <name evidence="6" type="ORF">UT53_C0012G0015</name>
</gene>
<feature type="non-terminal residue" evidence="6">
    <location>
        <position position="194"/>
    </location>
</feature>
<dbReference type="Gene3D" id="3.40.50.10490">
    <property type="entry name" value="Glucose-6-phosphate isomerase like protein, domain 1"/>
    <property type="match status" value="1"/>
</dbReference>
<dbReference type="InterPro" id="IPR005706">
    <property type="entry name" value="Ribosomal_uS2_bac/mit/plastid"/>
</dbReference>
<dbReference type="Gene3D" id="1.10.287.610">
    <property type="entry name" value="Helix hairpin bin"/>
    <property type="match status" value="1"/>
</dbReference>
<evidence type="ECO:0000256" key="3">
    <source>
        <dbReference type="ARBA" id="ARBA00023274"/>
    </source>
</evidence>
<dbReference type="AlphaFoldDB" id="A0A0G0RMA9"/>
<keyword evidence="3" id="KW-0687">Ribonucleoprotein</keyword>
<evidence type="ECO:0000256" key="1">
    <source>
        <dbReference type="ARBA" id="ARBA00006242"/>
    </source>
</evidence>
<evidence type="ECO:0000256" key="5">
    <source>
        <dbReference type="ARBA" id="ARBA00035518"/>
    </source>
</evidence>
<dbReference type="PRINTS" id="PR00395">
    <property type="entry name" value="RIBOSOMALS2"/>
</dbReference>
<evidence type="ECO:0000256" key="2">
    <source>
        <dbReference type="ARBA" id="ARBA00022980"/>
    </source>
</evidence>
<dbReference type="NCBIfam" id="TIGR01011">
    <property type="entry name" value="rpsB_bact"/>
    <property type="match status" value="1"/>
</dbReference>
<proteinExistence type="inferred from homology"/>
<comment type="caution">
    <text evidence="6">The sequence shown here is derived from an EMBL/GenBank/DDBJ whole genome shotgun (WGS) entry which is preliminary data.</text>
</comment>
<evidence type="ECO:0000313" key="6">
    <source>
        <dbReference type="EMBL" id="KKR23595.1"/>
    </source>
</evidence>
<dbReference type="CDD" id="cd01425">
    <property type="entry name" value="RPS2"/>
    <property type="match status" value="1"/>
</dbReference>
<dbReference type="GO" id="GO:0006412">
    <property type="term" value="P:translation"/>
    <property type="evidence" value="ECO:0007669"/>
    <property type="project" value="InterPro"/>
</dbReference>
<accession>A0A0G0RMA9</accession>
<dbReference type="Pfam" id="PF00318">
    <property type="entry name" value="Ribosomal_S2"/>
    <property type="match status" value="1"/>
</dbReference>